<protein>
    <recommendedName>
        <fullName evidence="1">Immunity protein 35 domain-containing protein</fullName>
    </recommendedName>
</protein>
<name>A0A5H2PUF3_RALSL</name>
<evidence type="ECO:0000313" key="2">
    <source>
        <dbReference type="EMBL" id="AYB58288.1"/>
    </source>
</evidence>
<geneLocation type="plasmid" evidence="2">
    <name>unnamed</name>
</geneLocation>
<dbReference type="AlphaFoldDB" id="A0A5H2PUF3"/>
<dbReference type="Pfam" id="PF15567">
    <property type="entry name" value="Imm35"/>
    <property type="match status" value="1"/>
</dbReference>
<feature type="domain" description="Immunity protein 35" evidence="1">
    <location>
        <begin position="8"/>
        <end position="72"/>
    </location>
</feature>
<dbReference type="InterPro" id="IPR029082">
    <property type="entry name" value="Imm35"/>
</dbReference>
<gene>
    <name evidence="2" type="ORF">C2L97_20110</name>
</gene>
<reference evidence="2" key="1">
    <citation type="submission" date="2018-01" db="EMBL/GenBank/DDBJ databases">
        <title>Complete Genome Sequence of three strains from Ralstonia solanacearum ecotype Moko sequevar IIA-53 from Brazil.</title>
        <authorList>
            <person name="Silva J.R."/>
            <person name="Albuquerque G.M.R."/>
            <person name="Pais A.K.L."/>
            <person name="Silva A.M.F."/>
            <person name="Boiteux M.E.N.F."/>
            <person name="Souza E.B."/>
            <person name="Mariano R.L.R."/>
        </authorList>
    </citation>
    <scope>NUCLEOTIDE SEQUENCE [LARGE SCALE GENOMIC DNA]</scope>
    <source>
        <strain evidence="2">SFC</strain>
        <plasmid evidence="2">unnamed</plasmid>
    </source>
</reference>
<dbReference type="EMBL" id="CP026093">
    <property type="protein sequence ID" value="AYB58288.1"/>
    <property type="molecule type" value="Genomic_DNA"/>
</dbReference>
<proteinExistence type="predicted"/>
<evidence type="ECO:0000259" key="1">
    <source>
        <dbReference type="Pfam" id="PF15567"/>
    </source>
</evidence>
<dbReference type="RefSeq" id="WP_080773864.1">
    <property type="nucleotide sequence ID" value="NZ_CDLS01000001.1"/>
</dbReference>
<sequence>MIIDRMQAEKKALEYINSITYFDGAYELVASKIREESDGWYFPYQSAEFLRTGDFNKSLVGNWPIFVSRDGQCVGPRRPGMPFVNP</sequence>
<keyword evidence="2" id="KW-0614">Plasmid</keyword>
<organism evidence="2">
    <name type="scientific">Ralstonia solanacearum</name>
    <name type="common">Pseudomonas solanacearum</name>
    <dbReference type="NCBI Taxonomy" id="305"/>
    <lineage>
        <taxon>Bacteria</taxon>
        <taxon>Pseudomonadati</taxon>
        <taxon>Pseudomonadota</taxon>
        <taxon>Betaproteobacteria</taxon>
        <taxon>Burkholderiales</taxon>
        <taxon>Burkholderiaceae</taxon>
        <taxon>Ralstonia</taxon>
        <taxon>Ralstonia solanacearum species complex</taxon>
    </lineage>
</organism>
<accession>A0A5H2PUF3</accession>